<gene>
    <name evidence="2" type="ORF">FGM00_04195</name>
</gene>
<evidence type="ECO:0000313" key="3">
    <source>
        <dbReference type="Proteomes" id="UP000310017"/>
    </source>
</evidence>
<dbReference type="InterPro" id="IPR007074">
    <property type="entry name" value="LicD/FKTN/FKRP_NTP_transf"/>
</dbReference>
<proteinExistence type="predicted"/>
<protein>
    <submittedName>
        <fullName evidence="2">LicD family protein</fullName>
    </submittedName>
</protein>
<sequence>MAYDITLEGKNLQNAESLLAKATTIFEKHQVNYWLEGGTLLGIRRENRLLPWDNDLDISLHASETPKLALLLKELKSQGFRIRHRHFETTSDFFRKGDLRMIKIRSKKFFGLLKGKVCLDVFVKYTKEEKTYWEIDKKTKYVPAKFYTGFKHVRFKDKDYPIPENTDDYLTYRYGDWQTPVKDWDTSTDDNALA</sequence>
<dbReference type="OrthoDB" id="9786100at2"/>
<keyword evidence="3" id="KW-1185">Reference proteome</keyword>
<dbReference type="InterPro" id="IPR052942">
    <property type="entry name" value="LPS_cholinephosphotransferase"/>
</dbReference>
<dbReference type="KEGG" id="asag:FGM00_04195"/>
<dbReference type="AlphaFoldDB" id="A0A5B7SPN0"/>
<reference evidence="2 3" key="1">
    <citation type="submission" date="2019-05" db="EMBL/GenBank/DDBJ databases">
        <title>Genome sequencing of F202Z8.</title>
        <authorList>
            <person name="Kwon Y.M."/>
        </authorList>
    </citation>
    <scope>NUCLEOTIDE SEQUENCE [LARGE SCALE GENOMIC DNA]</scope>
    <source>
        <strain evidence="2 3">F202Z8</strain>
    </source>
</reference>
<dbReference type="RefSeq" id="WP_138851701.1">
    <property type="nucleotide sequence ID" value="NZ_CP040710.1"/>
</dbReference>
<feature type="domain" description="LicD/FKTN/FKRP nucleotidyltransferase" evidence="1">
    <location>
        <begin position="27"/>
        <end position="135"/>
    </location>
</feature>
<dbReference type="PANTHER" id="PTHR43404:SF1">
    <property type="entry name" value="MNN4P"/>
    <property type="match status" value="1"/>
</dbReference>
<dbReference type="Proteomes" id="UP000310017">
    <property type="component" value="Chromosome"/>
</dbReference>
<evidence type="ECO:0000313" key="2">
    <source>
        <dbReference type="EMBL" id="QCW99348.1"/>
    </source>
</evidence>
<dbReference type="GO" id="GO:0009100">
    <property type="term" value="P:glycoprotein metabolic process"/>
    <property type="evidence" value="ECO:0007669"/>
    <property type="project" value="UniProtKB-ARBA"/>
</dbReference>
<organism evidence="2 3">
    <name type="scientific">Aggregatimonas sangjinii</name>
    <dbReference type="NCBI Taxonomy" id="2583587"/>
    <lineage>
        <taxon>Bacteria</taxon>
        <taxon>Pseudomonadati</taxon>
        <taxon>Bacteroidota</taxon>
        <taxon>Flavobacteriia</taxon>
        <taxon>Flavobacteriales</taxon>
        <taxon>Flavobacteriaceae</taxon>
        <taxon>Aggregatimonas</taxon>
    </lineage>
</organism>
<dbReference type="PANTHER" id="PTHR43404">
    <property type="entry name" value="LIPOPOLYSACCHARIDE CHOLINEPHOSPHOTRANSFERASE LICD"/>
    <property type="match status" value="1"/>
</dbReference>
<dbReference type="Pfam" id="PF04991">
    <property type="entry name" value="LicD"/>
    <property type="match status" value="1"/>
</dbReference>
<name>A0A5B7SPN0_9FLAO</name>
<dbReference type="EMBL" id="CP040710">
    <property type="protein sequence ID" value="QCW99348.1"/>
    <property type="molecule type" value="Genomic_DNA"/>
</dbReference>
<accession>A0A5B7SPN0</accession>
<evidence type="ECO:0000259" key="1">
    <source>
        <dbReference type="Pfam" id="PF04991"/>
    </source>
</evidence>